<protein>
    <recommendedName>
        <fullName evidence="4">Lipid A 3-O-deacylase PagL</fullName>
    </recommendedName>
</protein>
<keyword evidence="3" id="KW-1185">Reference proteome</keyword>
<evidence type="ECO:0008006" key="4">
    <source>
        <dbReference type="Google" id="ProtNLM"/>
    </source>
</evidence>
<keyword evidence="1" id="KW-0732">Signal</keyword>
<sequence length="189" mass="21296">MRRLIGLVMVISFLLASVPGTSDCYAAASKTEVEWDYLIPNNRDKRDVDTVSLHILEKISETKNRSVYRGITITRPHGNVILEGETQSRESSAFGVGPTYMIRNEKYRSGKLSAAVDMSGGIMLYDNVFPAGGRHYHFMWRIGPQFIYKFNENSSINVGYMFMHVSNGFSTHNPGYDAHGFSFGFVTNF</sequence>
<dbReference type="Gene3D" id="2.40.160.20">
    <property type="match status" value="1"/>
</dbReference>
<dbReference type="Pfam" id="PF09411">
    <property type="entry name" value="PagL"/>
    <property type="match status" value="1"/>
</dbReference>
<dbReference type="RefSeq" id="WP_094602650.1">
    <property type="nucleotide sequence ID" value="NZ_CP155573.1"/>
</dbReference>
<feature type="chain" id="PRO_5046371179" description="Lipid A 3-O-deacylase PagL" evidence="1">
    <location>
        <begin position="23"/>
        <end position="189"/>
    </location>
</feature>
<reference evidence="2" key="1">
    <citation type="submission" date="2024-05" db="EMBL/GenBank/DDBJ databases">
        <title>Isolation and characterization of Sporomusa carbonis sp. nov., a carboxydotrophic hydrogenogen in the genus of Sporomusa isolated from a charcoal burning pile.</title>
        <authorList>
            <person name="Boeer T."/>
            <person name="Rosenbaum F."/>
            <person name="Eysell L."/>
            <person name="Mueller V."/>
            <person name="Daniel R."/>
            <person name="Poehlein A."/>
        </authorList>
    </citation>
    <scope>NUCLEOTIDE SEQUENCE [LARGE SCALE GENOMIC DNA]</scope>
    <source>
        <strain evidence="2">DSM 10669</strain>
    </source>
</reference>
<dbReference type="InterPro" id="IPR018550">
    <property type="entry name" value="Lipid-A_deacylase-rel"/>
</dbReference>
<gene>
    <name evidence="2" type="ORF">SPSIL_013970</name>
</gene>
<evidence type="ECO:0000313" key="2">
    <source>
        <dbReference type="EMBL" id="XFO65288.1"/>
    </source>
</evidence>
<accession>A0ABZ3IIN6</accession>
<evidence type="ECO:0000313" key="3">
    <source>
        <dbReference type="Proteomes" id="UP000216752"/>
    </source>
</evidence>
<name>A0ABZ3IIN6_9FIRM</name>
<dbReference type="EMBL" id="CP155573">
    <property type="protein sequence ID" value="XFO65288.1"/>
    <property type="molecule type" value="Genomic_DNA"/>
</dbReference>
<feature type="signal peptide" evidence="1">
    <location>
        <begin position="1"/>
        <end position="22"/>
    </location>
</feature>
<dbReference type="Proteomes" id="UP000216752">
    <property type="component" value="Chromosome"/>
</dbReference>
<organism evidence="2 3">
    <name type="scientific">Sporomusa silvacetica DSM 10669</name>
    <dbReference type="NCBI Taxonomy" id="1123289"/>
    <lineage>
        <taxon>Bacteria</taxon>
        <taxon>Bacillati</taxon>
        <taxon>Bacillota</taxon>
        <taxon>Negativicutes</taxon>
        <taxon>Selenomonadales</taxon>
        <taxon>Sporomusaceae</taxon>
        <taxon>Sporomusa</taxon>
    </lineage>
</organism>
<evidence type="ECO:0000256" key="1">
    <source>
        <dbReference type="SAM" id="SignalP"/>
    </source>
</evidence>
<proteinExistence type="predicted"/>